<name>A0A4R8PTW2_9PEZI</name>
<accession>A0A4R8PTW2</accession>
<keyword evidence="2" id="KW-0812">Transmembrane</keyword>
<feature type="region of interest" description="Disordered" evidence="1">
    <location>
        <begin position="1"/>
        <end position="41"/>
    </location>
</feature>
<organism evidence="3 4">
    <name type="scientific">Colletotrichum sidae</name>
    <dbReference type="NCBI Taxonomy" id="1347389"/>
    <lineage>
        <taxon>Eukaryota</taxon>
        <taxon>Fungi</taxon>
        <taxon>Dikarya</taxon>
        <taxon>Ascomycota</taxon>
        <taxon>Pezizomycotina</taxon>
        <taxon>Sordariomycetes</taxon>
        <taxon>Hypocreomycetidae</taxon>
        <taxon>Glomerellales</taxon>
        <taxon>Glomerellaceae</taxon>
        <taxon>Colletotrichum</taxon>
        <taxon>Colletotrichum orbiculare species complex</taxon>
    </lineage>
</organism>
<gene>
    <name evidence="3" type="ORF">C8034_v002969</name>
</gene>
<keyword evidence="4" id="KW-1185">Reference proteome</keyword>
<dbReference type="Proteomes" id="UP000295604">
    <property type="component" value="Unassembled WGS sequence"/>
</dbReference>
<reference evidence="3 4" key="1">
    <citation type="submission" date="2018-11" db="EMBL/GenBank/DDBJ databases">
        <title>Genome sequence and assembly of Colletotrichum sidae.</title>
        <authorList>
            <person name="Gan P."/>
            <person name="Shirasu K."/>
        </authorList>
    </citation>
    <scope>NUCLEOTIDE SEQUENCE [LARGE SCALE GENOMIC DNA]</scope>
    <source>
        <strain evidence="3 4">CBS 518.97</strain>
    </source>
</reference>
<feature type="compositionally biased region" description="Basic and acidic residues" evidence="1">
    <location>
        <begin position="87"/>
        <end position="104"/>
    </location>
</feature>
<feature type="region of interest" description="Disordered" evidence="1">
    <location>
        <begin position="87"/>
        <end position="119"/>
    </location>
</feature>
<sequence>MPAISLSKPSDIAYDAIRRSQPTSSDTGHLDRREDGGRGSNRENASLIFVAVACTVVLAGLIFWYTRHRRNSRERASRERYMHIAMAHEARDHRRPQPREDESVYGRGVFPGYSYGNKR</sequence>
<evidence type="ECO:0000256" key="1">
    <source>
        <dbReference type="SAM" id="MobiDB-lite"/>
    </source>
</evidence>
<evidence type="ECO:0000313" key="3">
    <source>
        <dbReference type="EMBL" id="TDZ29191.1"/>
    </source>
</evidence>
<evidence type="ECO:0000313" key="4">
    <source>
        <dbReference type="Proteomes" id="UP000295604"/>
    </source>
</evidence>
<dbReference type="AlphaFoldDB" id="A0A4R8PTW2"/>
<dbReference type="EMBL" id="QAPF01004033">
    <property type="protein sequence ID" value="TDZ29191.1"/>
    <property type="molecule type" value="Genomic_DNA"/>
</dbReference>
<evidence type="ECO:0000256" key="2">
    <source>
        <dbReference type="SAM" id="Phobius"/>
    </source>
</evidence>
<feature type="transmembrane region" description="Helical" evidence="2">
    <location>
        <begin position="45"/>
        <end position="65"/>
    </location>
</feature>
<protein>
    <submittedName>
        <fullName evidence="3">Uncharacterized protein</fullName>
    </submittedName>
</protein>
<keyword evidence="2" id="KW-0472">Membrane</keyword>
<keyword evidence="2" id="KW-1133">Transmembrane helix</keyword>
<feature type="compositionally biased region" description="Basic and acidic residues" evidence="1">
    <location>
        <begin position="28"/>
        <end position="41"/>
    </location>
</feature>
<comment type="caution">
    <text evidence="3">The sequence shown here is derived from an EMBL/GenBank/DDBJ whole genome shotgun (WGS) entry which is preliminary data.</text>
</comment>
<proteinExistence type="predicted"/>